<comment type="caution">
    <text evidence="1">The sequence shown here is derived from an EMBL/GenBank/DDBJ whole genome shotgun (WGS) entry which is preliminary data.</text>
</comment>
<dbReference type="Proteomes" id="UP001054837">
    <property type="component" value="Unassembled WGS sequence"/>
</dbReference>
<reference evidence="1 2" key="1">
    <citation type="submission" date="2021-06" db="EMBL/GenBank/DDBJ databases">
        <title>Caerostris darwini draft genome.</title>
        <authorList>
            <person name="Kono N."/>
            <person name="Arakawa K."/>
        </authorList>
    </citation>
    <scope>NUCLEOTIDE SEQUENCE [LARGE SCALE GENOMIC DNA]</scope>
</reference>
<proteinExistence type="predicted"/>
<dbReference type="EMBL" id="BPLQ01001678">
    <property type="protein sequence ID" value="GIX83894.1"/>
    <property type="molecule type" value="Genomic_DNA"/>
</dbReference>
<dbReference type="AlphaFoldDB" id="A0AAV4NK78"/>
<sequence>MPFRESSNIATSIYRLVGCEVLTNEPTEFAQTDGGREKKLFFFSSLSFIVAEHTDGGRDQRSLFGKQRVHVTCNTSSGIRLPSLFVHPCSWARSEKRLTINAEQSERTEQHFIS</sequence>
<keyword evidence="2" id="KW-1185">Reference proteome</keyword>
<evidence type="ECO:0000313" key="2">
    <source>
        <dbReference type="Proteomes" id="UP001054837"/>
    </source>
</evidence>
<gene>
    <name evidence="1" type="ORF">CDAR_516001</name>
</gene>
<accession>A0AAV4NK78</accession>
<name>A0AAV4NK78_9ARAC</name>
<evidence type="ECO:0000313" key="1">
    <source>
        <dbReference type="EMBL" id="GIX83894.1"/>
    </source>
</evidence>
<protein>
    <submittedName>
        <fullName evidence="1">Uncharacterized protein</fullName>
    </submittedName>
</protein>
<organism evidence="1 2">
    <name type="scientific">Caerostris darwini</name>
    <dbReference type="NCBI Taxonomy" id="1538125"/>
    <lineage>
        <taxon>Eukaryota</taxon>
        <taxon>Metazoa</taxon>
        <taxon>Ecdysozoa</taxon>
        <taxon>Arthropoda</taxon>
        <taxon>Chelicerata</taxon>
        <taxon>Arachnida</taxon>
        <taxon>Araneae</taxon>
        <taxon>Araneomorphae</taxon>
        <taxon>Entelegynae</taxon>
        <taxon>Araneoidea</taxon>
        <taxon>Araneidae</taxon>
        <taxon>Caerostris</taxon>
    </lineage>
</organism>